<dbReference type="EMBL" id="LR797500">
    <property type="protein sequence ID" value="CAB4220569.1"/>
    <property type="molecule type" value="Genomic_DNA"/>
</dbReference>
<reference evidence="4" key="1">
    <citation type="submission" date="2020-05" db="EMBL/GenBank/DDBJ databases">
        <authorList>
            <person name="Chiriac C."/>
            <person name="Salcher M."/>
            <person name="Ghai R."/>
            <person name="Kavagutti S V."/>
        </authorList>
    </citation>
    <scope>NUCLEOTIDE SEQUENCE</scope>
</reference>
<dbReference type="EMBL" id="LR796970">
    <property type="protein sequence ID" value="CAB4178657.1"/>
    <property type="molecule type" value="Genomic_DNA"/>
</dbReference>
<evidence type="ECO:0000313" key="2">
    <source>
        <dbReference type="EMBL" id="CAB4178657.1"/>
    </source>
</evidence>
<proteinExistence type="predicted"/>
<gene>
    <name evidence="2" type="ORF">UFOVP1020_2</name>
    <name evidence="3" type="ORF">UFOVP1170_51</name>
    <name evidence="4" type="ORF">UFOVP1621_48</name>
    <name evidence="1" type="ORF">UFOVP512_7</name>
</gene>
<name>A0A6J5SZ97_9CAUD</name>
<evidence type="ECO:0000313" key="1">
    <source>
        <dbReference type="EMBL" id="CAB4147011.1"/>
    </source>
</evidence>
<protein>
    <submittedName>
        <fullName evidence="4">Uncharacterized protein</fullName>
    </submittedName>
</protein>
<accession>A0A6J5SZ97</accession>
<sequence>MIALYRPDRSVSDWIAVEIIERRANGDAVCRELGKLWPGVWIARSWQVTTGNDA</sequence>
<dbReference type="EMBL" id="LR796488">
    <property type="protein sequence ID" value="CAB4147011.1"/>
    <property type="molecule type" value="Genomic_DNA"/>
</dbReference>
<evidence type="ECO:0000313" key="3">
    <source>
        <dbReference type="EMBL" id="CAB4188102.1"/>
    </source>
</evidence>
<dbReference type="EMBL" id="LR797115">
    <property type="protein sequence ID" value="CAB4188102.1"/>
    <property type="molecule type" value="Genomic_DNA"/>
</dbReference>
<evidence type="ECO:0000313" key="4">
    <source>
        <dbReference type="EMBL" id="CAB4220569.1"/>
    </source>
</evidence>
<organism evidence="4">
    <name type="scientific">uncultured Caudovirales phage</name>
    <dbReference type="NCBI Taxonomy" id="2100421"/>
    <lineage>
        <taxon>Viruses</taxon>
        <taxon>Duplodnaviria</taxon>
        <taxon>Heunggongvirae</taxon>
        <taxon>Uroviricota</taxon>
        <taxon>Caudoviricetes</taxon>
        <taxon>Peduoviridae</taxon>
        <taxon>Maltschvirus</taxon>
        <taxon>Maltschvirus maltsch</taxon>
    </lineage>
</organism>